<organism evidence="2 3">
    <name type="scientific">Coffea canephora</name>
    <name type="common">Robusta coffee</name>
    <dbReference type="NCBI Taxonomy" id="49390"/>
    <lineage>
        <taxon>Eukaryota</taxon>
        <taxon>Viridiplantae</taxon>
        <taxon>Streptophyta</taxon>
        <taxon>Embryophyta</taxon>
        <taxon>Tracheophyta</taxon>
        <taxon>Spermatophyta</taxon>
        <taxon>Magnoliopsida</taxon>
        <taxon>eudicotyledons</taxon>
        <taxon>Gunneridae</taxon>
        <taxon>Pentapetalae</taxon>
        <taxon>asterids</taxon>
        <taxon>lamiids</taxon>
        <taxon>Gentianales</taxon>
        <taxon>Rubiaceae</taxon>
        <taxon>Ixoroideae</taxon>
        <taxon>Gardenieae complex</taxon>
        <taxon>Bertiereae - Coffeeae clade</taxon>
        <taxon>Coffeeae</taxon>
        <taxon>Coffea</taxon>
    </lineage>
</organism>
<evidence type="ECO:0000313" key="3">
    <source>
        <dbReference type="Proteomes" id="UP000295252"/>
    </source>
</evidence>
<name>A0A068UW71_COFCA</name>
<dbReference type="Pfam" id="PF03080">
    <property type="entry name" value="Neprosin"/>
    <property type="match status" value="1"/>
</dbReference>
<dbReference type="PhylomeDB" id="A0A068UW71"/>
<dbReference type="Proteomes" id="UP000295252">
    <property type="component" value="Chromosome VII"/>
</dbReference>
<feature type="domain" description="Neprosin PEP catalytic" evidence="1">
    <location>
        <begin position="1"/>
        <end position="77"/>
    </location>
</feature>
<evidence type="ECO:0000313" key="2">
    <source>
        <dbReference type="EMBL" id="CDP11868.1"/>
    </source>
</evidence>
<dbReference type="PROSITE" id="PS52045">
    <property type="entry name" value="NEPROSIN_PEP_CD"/>
    <property type="match status" value="1"/>
</dbReference>
<dbReference type="STRING" id="49390.A0A068UW71"/>
<evidence type="ECO:0000259" key="1">
    <source>
        <dbReference type="PROSITE" id="PS52045"/>
    </source>
</evidence>
<accession>A0A068UW71</accession>
<dbReference type="InParanoid" id="A0A068UW71"/>
<protein>
    <recommendedName>
        <fullName evidence="1">Neprosin PEP catalytic domain-containing protein</fullName>
    </recommendedName>
</protein>
<proteinExistence type="predicted"/>
<keyword evidence="3" id="KW-1185">Reference proteome</keyword>
<dbReference type="OrthoDB" id="1858978at2759"/>
<gene>
    <name evidence="2" type="ORF">GSCOC_T00035141001</name>
</gene>
<dbReference type="OMA" id="FTTQESC"/>
<reference evidence="3" key="1">
    <citation type="journal article" date="2014" name="Science">
        <title>The coffee genome provides insight into the convergent evolution of caffeine biosynthesis.</title>
        <authorList>
            <person name="Denoeud F."/>
            <person name="Carretero-Paulet L."/>
            <person name="Dereeper A."/>
            <person name="Droc G."/>
            <person name="Guyot R."/>
            <person name="Pietrella M."/>
            <person name="Zheng C."/>
            <person name="Alberti A."/>
            <person name="Anthony F."/>
            <person name="Aprea G."/>
            <person name="Aury J.M."/>
            <person name="Bento P."/>
            <person name="Bernard M."/>
            <person name="Bocs S."/>
            <person name="Campa C."/>
            <person name="Cenci A."/>
            <person name="Combes M.C."/>
            <person name="Crouzillat D."/>
            <person name="Da Silva C."/>
            <person name="Daddiego L."/>
            <person name="De Bellis F."/>
            <person name="Dussert S."/>
            <person name="Garsmeur O."/>
            <person name="Gayraud T."/>
            <person name="Guignon V."/>
            <person name="Jahn K."/>
            <person name="Jamilloux V."/>
            <person name="Joet T."/>
            <person name="Labadie K."/>
            <person name="Lan T."/>
            <person name="Leclercq J."/>
            <person name="Lepelley M."/>
            <person name="Leroy T."/>
            <person name="Li L.T."/>
            <person name="Librado P."/>
            <person name="Lopez L."/>
            <person name="Munoz A."/>
            <person name="Noel B."/>
            <person name="Pallavicini A."/>
            <person name="Perrotta G."/>
            <person name="Poncet V."/>
            <person name="Pot D."/>
            <person name="Priyono X."/>
            <person name="Rigoreau M."/>
            <person name="Rouard M."/>
            <person name="Rozas J."/>
            <person name="Tranchant-Dubreuil C."/>
            <person name="VanBuren R."/>
            <person name="Zhang Q."/>
            <person name="Andrade A.C."/>
            <person name="Argout X."/>
            <person name="Bertrand B."/>
            <person name="de Kochko A."/>
            <person name="Graziosi G."/>
            <person name="Henry R.J."/>
            <person name="Jayarama X."/>
            <person name="Ming R."/>
            <person name="Nagai C."/>
            <person name="Rounsley S."/>
            <person name="Sankoff D."/>
            <person name="Giuliano G."/>
            <person name="Albert V.A."/>
            <person name="Wincker P."/>
            <person name="Lashermes P."/>
        </authorList>
    </citation>
    <scope>NUCLEOTIDE SEQUENCE [LARGE SCALE GENOMIC DNA]</scope>
    <source>
        <strain evidence="3">cv. DH200-94</strain>
    </source>
</reference>
<dbReference type="InterPro" id="IPR004314">
    <property type="entry name" value="Neprosin"/>
</dbReference>
<dbReference type="EMBL" id="HG739144">
    <property type="protein sequence ID" value="CDP11868.1"/>
    <property type="molecule type" value="Genomic_DNA"/>
</dbReference>
<dbReference type="Gramene" id="CDP11868">
    <property type="protein sequence ID" value="CDP11868"/>
    <property type="gene ID" value="GSCOC_T00035141001"/>
</dbReference>
<sequence>MPTSLFIFKPSPAFIFKDKASYFRNVQVVDSSNNLKALKGLGIFTEQPNCYDVQTGSNGDWGYYFYFGGPGRNPNCP</sequence>
<dbReference type="AlphaFoldDB" id="A0A068UW71"/>